<keyword evidence="2" id="KW-1185">Reference proteome</keyword>
<dbReference type="AlphaFoldDB" id="A0A7J0H678"/>
<gene>
    <name evidence="1" type="ORF">Acr_27g0003390</name>
</gene>
<proteinExistence type="predicted"/>
<organism evidence="1 2">
    <name type="scientific">Actinidia rufa</name>
    <dbReference type="NCBI Taxonomy" id="165716"/>
    <lineage>
        <taxon>Eukaryota</taxon>
        <taxon>Viridiplantae</taxon>
        <taxon>Streptophyta</taxon>
        <taxon>Embryophyta</taxon>
        <taxon>Tracheophyta</taxon>
        <taxon>Spermatophyta</taxon>
        <taxon>Magnoliopsida</taxon>
        <taxon>eudicotyledons</taxon>
        <taxon>Gunneridae</taxon>
        <taxon>Pentapetalae</taxon>
        <taxon>asterids</taxon>
        <taxon>Ericales</taxon>
        <taxon>Actinidiaceae</taxon>
        <taxon>Actinidia</taxon>
    </lineage>
</organism>
<dbReference type="OrthoDB" id="1932912at2759"/>
<reference evidence="1 2" key="1">
    <citation type="submission" date="2019-07" db="EMBL/GenBank/DDBJ databases">
        <title>De Novo Assembly of kiwifruit Actinidia rufa.</title>
        <authorList>
            <person name="Sugita-Konishi S."/>
            <person name="Sato K."/>
            <person name="Mori E."/>
            <person name="Abe Y."/>
            <person name="Kisaki G."/>
            <person name="Hamano K."/>
            <person name="Suezawa K."/>
            <person name="Otani M."/>
            <person name="Fukuda T."/>
            <person name="Manabe T."/>
            <person name="Gomi K."/>
            <person name="Tabuchi M."/>
            <person name="Akimitsu K."/>
            <person name="Kataoka I."/>
        </authorList>
    </citation>
    <scope>NUCLEOTIDE SEQUENCE [LARGE SCALE GENOMIC DNA]</scope>
    <source>
        <strain evidence="2">cv. Fuchu</strain>
    </source>
</reference>
<protein>
    <recommendedName>
        <fullName evidence="3">Retrotransposon gag domain-containing protein</fullName>
    </recommendedName>
</protein>
<evidence type="ECO:0000313" key="1">
    <source>
        <dbReference type="EMBL" id="GFZ18600.1"/>
    </source>
</evidence>
<dbReference type="PANTHER" id="PTHR34222">
    <property type="entry name" value="GAG_PRE-INTEGRS DOMAIN-CONTAINING PROTEIN"/>
    <property type="match status" value="1"/>
</dbReference>
<sequence length="207" mass="23300">MIIVQAEDAQIHILLWNSMEPKISGCLVFLNSAKRVWDGAKDKYSRLDNLRRTYELHQTFISLTLEDMSLEDYYARFRSVCDELDLAKPFLIDISVMQKQRESMCIACFLSGLPYSFDYVSAKLLGSKELPSLSKVFSRLHQASLFSAPLVSTIGDRSALVSSVGGSRSLTCSTPMLARRSTTLFPSLKVWPMGHFMPCQQLLAVCI</sequence>
<accession>A0A7J0H678</accession>
<dbReference type="Proteomes" id="UP000585474">
    <property type="component" value="Unassembled WGS sequence"/>
</dbReference>
<evidence type="ECO:0008006" key="3">
    <source>
        <dbReference type="Google" id="ProtNLM"/>
    </source>
</evidence>
<comment type="caution">
    <text evidence="1">The sequence shown here is derived from an EMBL/GenBank/DDBJ whole genome shotgun (WGS) entry which is preliminary data.</text>
</comment>
<dbReference type="PANTHER" id="PTHR34222:SF95">
    <property type="entry name" value="RRNA 2'-O-METHYLTRANSFERASE FIBRILLARIN-LIKE ISOFORM X1"/>
    <property type="match status" value="1"/>
</dbReference>
<name>A0A7J0H678_9ERIC</name>
<evidence type="ECO:0000313" key="2">
    <source>
        <dbReference type="Proteomes" id="UP000585474"/>
    </source>
</evidence>
<dbReference type="EMBL" id="BJWL01000027">
    <property type="protein sequence ID" value="GFZ18600.1"/>
    <property type="molecule type" value="Genomic_DNA"/>
</dbReference>
<dbReference type="Pfam" id="PF14223">
    <property type="entry name" value="Retrotran_gag_2"/>
    <property type="match status" value="1"/>
</dbReference>